<dbReference type="AlphaFoldDB" id="A0A0F9V9M9"/>
<organism evidence="1">
    <name type="scientific">marine sediment metagenome</name>
    <dbReference type="NCBI Taxonomy" id="412755"/>
    <lineage>
        <taxon>unclassified sequences</taxon>
        <taxon>metagenomes</taxon>
        <taxon>ecological metagenomes</taxon>
    </lineage>
</organism>
<dbReference type="EMBL" id="LAZR01000033">
    <property type="protein sequence ID" value="KKO01846.1"/>
    <property type="molecule type" value="Genomic_DNA"/>
</dbReference>
<protein>
    <submittedName>
        <fullName evidence="1">Uncharacterized protein</fullName>
    </submittedName>
</protein>
<proteinExistence type="predicted"/>
<gene>
    <name evidence="1" type="ORF">LCGC14_0112010</name>
</gene>
<reference evidence="1" key="1">
    <citation type="journal article" date="2015" name="Nature">
        <title>Complex archaea that bridge the gap between prokaryotes and eukaryotes.</title>
        <authorList>
            <person name="Spang A."/>
            <person name="Saw J.H."/>
            <person name="Jorgensen S.L."/>
            <person name="Zaremba-Niedzwiedzka K."/>
            <person name="Martijn J."/>
            <person name="Lind A.E."/>
            <person name="van Eijk R."/>
            <person name="Schleper C."/>
            <person name="Guy L."/>
            <person name="Ettema T.J."/>
        </authorList>
    </citation>
    <scope>NUCLEOTIDE SEQUENCE</scope>
</reference>
<accession>A0A0F9V9M9</accession>
<evidence type="ECO:0000313" key="1">
    <source>
        <dbReference type="EMBL" id="KKO01846.1"/>
    </source>
</evidence>
<name>A0A0F9V9M9_9ZZZZ</name>
<sequence>MSDETIRFPNAPAKHGFHVVKEKINIFTDVSRPDVVEGIEDDQKVVYISIGPGETRVNVLDDEGRSLSSWTAVFGWSSLCDIEIRHGGDSLCMATLPMITKALRSSLRLYGQDVDTADFIGSARGHLHGALSHIIDQTIGDAREYDRIILAAPVWLHEVLKKCVEIRPHIDPVIQEL</sequence>
<comment type="caution">
    <text evidence="1">The sequence shown here is derived from an EMBL/GenBank/DDBJ whole genome shotgun (WGS) entry which is preliminary data.</text>
</comment>